<keyword evidence="3" id="KW-0812">Transmembrane</keyword>
<keyword evidence="2" id="KW-1003">Cell membrane</keyword>
<reference evidence="4 5" key="1">
    <citation type="journal article" date="2019" name="Nat. Microbiol.">
        <title>Mediterranean grassland soil C-N compound turnover is dependent on rainfall and depth, and is mediated by genomically divergent microorganisms.</title>
        <authorList>
            <person name="Diamond S."/>
            <person name="Andeer P.F."/>
            <person name="Li Z."/>
            <person name="Crits-Christoph A."/>
            <person name="Burstein D."/>
            <person name="Anantharaman K."/>
            <person name="Lane K.R."/>
            <person name="Thomas B.C."/>
            <person name="Pan C."/>
            <person name="Northen T.R."/>
            <person name="Banfield J.F."/>
        </authorList>
    </citation>
    <scope>NUCLEOTIDE SEQUENCE [LARGE SCALE GENOMIC DNA]</scope>
    <source>
        <strain evidence="4">WS_11</strain>
    </source>
</reference>
<evidence type="ECO:0000313" key="4">
    <source>
        <dbReference type="EMBL" id="TMQ72200.1"/>
    </source>
</evidence>
<dbReference type="PANTHER" id="PTHR34295">
    <property type="entry name" value="BIOTIN TRANSPORTER BIOY"/>
    <property type="match status" value="1"/>
</dbReference>
<feature type="transmembrane region" description="Helical" evidence="3">
    <location>
        <begin position="131"/>
        <end position="151"/>
    </location>
</feature>
<comment type="caution">
    <text evidence="4">The sequence shown here is derived from an EMBL/GenBank/DDBJ whole genome shotgun (WGS) entry which is preliminary data.</text>
</comment>
<dbReference type="Gene3D" id="1.10.1760.20">
    <property type="match status" value="1"/>
</dbReference>
<evidence type="ECO:0000313" key="5">
    <source>
        <dbReference type="Proteomes" id="UP000319771"/>
    </source>
</evidence>
<feature type="transmembrane region" description="Helical" evidence="3">
    <location>
        <begin position="20"/>
        <end position="41"/>
    </location>
</feature>
<comment type="subcellular location">
    <subcellularLocation>
        <location evidence="2">Cell membrane</location>
        <topology evidence="2">Multi-pass membrane protein</topology>
    </subcellularLocation>
</comment>
<evidence type="ECO:0000256" key="2">
    <source>
        <dbReference type="PIRNR" id="PIRNR016661"/>
    </source>
</evidence>
<dbReference type="GO" id="GO:0015225">
    <property type="term" value="F:biotin transmembrane transporter activity"/>
    <property type="evidence" value="ECO:0007669"/>
    <property type="project" value="UniProtKB-UniRule"/>
</dbReference>
<evidence type="ECO:0000256" key="3">
    <source>
        <dbReference type="SAM" id="Phobius"/>
    </source>
</evidence>
<feature type="transmembrane region" description="Helical" evidence="3">
    <location>
        <begin position="171"/>
        <end position="188"/>
    </location>
</feature>
<dbReference type="GO" id="GO:0005886">
    <property type="term" value="C:plasma membrane"/>
    <property type="evidence" value="ECO:0007669"/>
    <property type="project" value="UniProtKB-SubCell"/>
</dbReference>
<keyword evidence="3" id="KW-1133">Transmembrane helix</keyword>
<sequence length="197" mass="19952">MSLVRSLTLADAALPRAGALSDALLIVGASLVTALAAQLAVPVPWSPVPITGQTFAVLLSGAVLGARRATLAQALYLAEGALGLPVFAAGAAGAATFAGPTAGYLLAFPLAAALTGTLAERGWDRRFLTTLAAMLLGSTVIFALGLAVLATFLPAGRLLAAGLYPFIPGDLVKAALSALAFPAAWRWARLGGSRRYR</sequence>
<keyword evidence="2" id="KW-0813">Transport</keyword>
<feature type="transmembrane region" description="Helical" evidence="3">
    <location>
        <begin position="101"/>
        <end position="119"/>
    </location>
</feature>
<dbReference type="EMBL" id="VBPB01000116">
    <property type="protein sequence ID" value="TMQ72200.1"/>
    <property type="molecule type" value="Genomic_DNA"/>
</dbReference>
<dbReference type="PANTHER" id="PTHR34295:SF1">
    <property type="entry name" value="BIOTIN TRANSPORTER BIOY"/>
    <property type="match status" value="1"/>
</dbReference>
<proteinExistence type="inferred from homology"/>
<dbReference type="PIRSF" id="PIRSF016661">
    <property type="entry name" value="BioY"/>
    <property type="match status" value="1"/>
</dbReference>
<dbReference type="AlphaFoldDB" id="A0A538U8L7"/>
<name>A0A538U8L7_UNCEI</name>
<protein>
    <recommendedName>
        <fullName evidence="2">Biotin transporter</fullName>
    </recommendedName>
</protein>
<evidence type="ECO:0000256" key="1">
    <source>
        <dbReference type="ARBA" id="ARBA00010692"/>
    </source>
</evidence>
<feature type="transmembrane region" description="Helical" evidence="3">
    <location>
        <begin position="47"/>
        <end position="67"/>
    </location>
</feature>
<gene>
    <name evidence="4" type="ORF">E6K81_08085</name>
</gene>
<comment type="similarity">
    <text evidence="1 2">Belongs to the BioY family.</text>
</comment>
<dbReference type="Pfam" id="PF02632">
    <property type="entry name" value="BioY"/>
    <property type="match status" value="1"/>
</dbReference>
<feature type="transmembrane region" description="Helical" evidence="3">
    <location>
        <begin position="74"/>
        <end position="95"/>
    </location>
</feature>
<dbReference type="InterPro" id="IPR003784">
    <property type="entry name" value="BioY"/>
</dbReference>
<keyword evidence="2 3" id="KW-0472">Membrane</keyword>
<dbReference type="Proteomes" id="UP000319771">
    <property type="component" value="Unassembled WGS sequence"/>
</dbReference>
<accession>A0A538U8L7</accession>
<organism evidence="4 5">
    <name type="scientific">Eiseniibacteriota bacterium</name>
    <dbReference type="NCBI Taxonomy" id="2212470"/>
    <lineage>
        <taxon>Bacteria</taxon>
        <taxon>Candidatus Eiseniibacteriota</taxon>
    </lineage>
</organism>